<dbReference type="InterPro" id="IPR017871">
    <property type="entry name" value="ABC_transporter-like_CS"/>
</dbReference>
<dbReference type="InterPro" id="IPR003439">
    <property type="entry name" value="ABC_transporter-like_ATP-bd"/>
</dbReference>
<keyword evidence="2" id="KW-0813">Transport</keyword>
<evidence type="ECO:0000256" key="3">
    <source>
        <dbReference type="ARBA" id="ARBA00022741"/>
    </source>
</evidence>
<dbReference type="Pfam" id="PF00005">
    <property type="entry name" value="ABC_tran"/>
    <property type="match status" value="1"/>
</dbReference>
<sequence length="297" mass="32469">MLTIRNLSKSYGNVTALRNVSLQIPAGMFGLLGPNGAGKSSLMRTIATLQDPDAGSITFDGIDVIANKMAIRRTLGYLPQDFGVYPKVSALGLLDHLAVLKGYLNRGERADVVEALLRQVNLWDVRKRRLGTFSGGMRQRFGIAQALLGNPKLVIVDEPTAGLDPEERNRFLNLLADIGGQVVVILSTHIVEDVTDLCPRMAMICRGEVLMSGEPREAIAAMRDRVWSKLVSKSTLPDYQSRYTVLSTRLIAGEPLIHVYSEARPEEGFAAVDPDLEDVYFQRLRQHGAAPATLAAA</sequence>
<organism evidence="6 7">
    <name type="scientific">Steroidobacter agaridevorans</name>
    <dbReference type="NCBI Taxonomy" id="2695856"/>
    <lineage>
        <taxon>Bacteria</taxon>
        <taxon>Pseudomonadati</taxon>
        <taxon>Pseudomonadota</taxon>
        <taxon>Gammaproteobacteria</taxon>
        <taxon>Steroidobacterales</taxon>
        <taxon>Steroidobacteraceae</taxon>
        <taxon>Steroidobacter</taxon>
    </lineage>
</organism>
<name>A0A829YCN5_9GAMM</name>
<dbReference type="InterPro" id="IPR003593">
    <property type="entry name" value="AAA+_ATPase"/>
</dbReference>
<dbReference type="InterPro" id="IPR027417">
    <property type="entry name" value="P-loop_NTPase"/>
</dbReference>
<protein>
    <submittedName>
        <fullName evidence="6">Multidrug ABC transporter ATP-binding protein</fullName>
    </submittedName>
</protein>
<dbReference type="Proteomes" id="UP000445000">
    <property type="component" value="Unassembled WGS sequence"/>
</dbReference>
<dbReference type="PROSITE" id="PS50893">
    <property type="entry name" value="ABC_TRANSPORTER_2"/>
    <property type="match status" value="1"/>
</dbReference>
<evidence type="ECO:0000256" key="4">
    <source>
        <dbReference type="ARBA" id="ARBA00022840"/>
    </source>
</evidence>
<evidence type="ECO:0000259" key="5">
    <source>
        <dbReference type="PROSITE" id="PS50893"/>
    </source>
</evidence>
<evidence type="ECO:0000313" key="6">
    <source>
        <dbReference type="EMBL" id="GFE81005.1"/>
    </source>
</evidence>
<dbReference type="PANTHER" id="PTHR43335:SF2">
    <property type="entry name" value="ABC TRANSPORTER, ATP-BINDING PROTEIN"/>
    <property type="match status" value="1"/>
</dbReference>
<dbReference type="PROSITE" id="PS00211">
    <property type="entry name" value="ABC_TRANSPORTER_1"/>
    <property type="match status" value="1"/>
</dbReference>
<keyword evidence="3" id="KW-0547">Nucleotide-binding</keyword>
<reference evidence="7" key="1">
    <citation type="submission" date="2020-01" db="EMBL/GenBank/DDBJ databases">
        <title>'Steroidobacter agaridevorans' sp. nov., agar-degrading bacteria isolated from rhizosphere soils.</title>
        <authorList>
            <person name="Ikenaga M."/>
            <person name="Kataoka M."/>
            <person name="Murouchi A."/>
            <person name="Katsuragi S."/>
            <person name="Sakai M."/>
        </authorList>
    </citation>
    <scope>NUCLEOTIDE SEQUENCE [LARGE SCALE GENOMIC DNA]</scope>
    <source>
        <strain evidence="7">YU21-B</strain>
    </source>
</reference>
<keyword evidence="7" id="KW-1185">Reference proteome</keyword>
<accession>A0A829YCN5</accession>
<evidence type="ECO:0000313" key="7">
    <source>
        <dbReference type="Proteomes" id="UP000445000"/>
    </source>
</evidence>
<evidence type="ECO:0000256" key="1">
    <source>
        <dbReference type="ARBA" id="ARBA00005417"/>
    </source>
</evidence>
<dbReference type="EMBL" id="BLJN01000003">
    <property type="protein sequence ID" value="GFE81005.1"/>
    <property type="molecule type" value="Genomic_DNA"/>
</dbReference>
<dbReference type="RefSeq" id="WP_161812711.1">
    <property type="nucleotide sequence ID" value="NZ_BLJN01000003.1"/>
</dbReference>
<comment type="similarity">
    <text evidence="1">Belongs to the ABC transporter superfamily.</text>
</comment>
<evidence type="ECO:0000256" key="2">
    <source>
        <dbReference type="ARBA" id="ARBA00022448"/>
    </source>
</evidence>
<dbReference type="SUPFAM" id="SSF52540">
    <property type="entry name" value="P-loop containing nucleoside triphosphate hydrolases"/>
    <property type="match status" value="1"/>
</dbReference>
<dbReference type="GO" id="GO:0016887">
    <property type="term" value="F:ATP hydrolysis activity"/>
    <property type="evidence" value="ECO:0007669"/>
    <property type="project" value="InterPro"/>
</dbReference>
<feature type="domain" description="ABC transporter" evidence="5">
    <location>
        <begin position="2"/>
        <end position="231"/>
    </location>
</feature>
<dbReference type="SMART" id="SM00382">
    <property type="entry name" value="AAA"/>
    <property type="match status" value="1"/>
</dbReference>
<dbReference type="PANTHER" id="PTHR43335">
    <property type="entry name" value="ABC TRANSPORTER, ATP-BINDING PROTEIN"/>
    <property type="match status" value="1"/>
</dbReference>
<comment type="caution">
    <text evidence="6">The sequence shown here is derived from an EMBL/GenBank/DDBJ whole genome shotgun (WGS) entry which is preliminary data.</text>
</comment>
<dbReference type="CDD" id="cd03264">
    <property type="entry name" value="ABC_drug_resistance_like"/>
    <property type="match status" value="1"/>
</dbReference>
<dbReference type="GO" id="GO:0005524">
    <property type="term" value="F:ATP binding"/>
    <property type="evidence" value="ECO:0007669"/>
    <property type="project" value="UniProtKB-KW"/>
</dbReference>
<gene>
    <name evidence="6" type="ORF">GCM10011487_30050</name>
</gene>
<keyword evidence="4 6" id="KW-0067">ATP-binding</keyword>
<proteinExistence type="inferred from homology"/>
<dbReference type="AlphaFoldDB" id="A0A829YCN5"/>
<dbReference type="Gene3D" id="3.40.50.300">
    <property type="entry name" value="P-loop containing nucleotide triphosphate hydrolases"/>
    <property type="match status" value="1"/>
</dbReference>